<keyword evidence="1" id="KW-0472">Membrane</keyword>
<keyword evidence="4" id="KW-1185">Reference proteome</keyword>
<dbReference type="InterPro" id="IPR039476">
    <property type="entry name" value="P2CMN_synthase_LarB"/>
</dbReference>
<dbReference type="EMBL" id="BDFE01000015">
    <property type="protein sequence ID" value="GAU08498.1"/>
    <property type="molecule type" value="Genomic_DNA"/>
</dbReference>
<name>A0A194AGP4_9BACT</name>
<accession>A0A194AGP4</accession>
<evidence type="ECO:0000313" key="3">
    <source>
        <dbReference type="EMBL" id="GAU08498.1"/>
    </source>
</evidence>
<evidence type="ECO:0000313" key="4">
    <source>
        <dbReference type="Proteomes" id="UP000095200"/>
    </source>
</evidence>
<gene>
    <name evidence="3" type="ORF">DPF_1208</name>
</gene>
<dbReference type="SUPFAM" id="SSF52255">
    <property type="entry name" value="N5-CAIR mutase (phosphoribosylaminoimidazole carboxylase, PurE)"/>
    <property type="match status" value="1"/>
</dbReference>
<dbReference type="OrthoDB" id="9782511at2"/>
<dbReference type="GO" id="GO:0006189">
    <property type="term" value="P:'de novo' IMP biosynthetic process"/>
    <property type="evidence" value="ECO:0007669"/>
    <property type="project" value="InterPro"/>
</dbReference>
<feature type="domain" description="PurE" evidence="2">
    <location>
        <begin position="119"/>
        <end position="251"/>
    </location>
</feature>
<dbReference type="GO" id="GO:0016787">
    <property type="term" value="F:hydrolase activity"/>
    <property type="evidence" value="ECO:0007669"/>
    <property type="project" value="InterPro"/>
</dbReference>
<reference evidence="4" key="1">
    <citation type="submission" date="2016-06" db="EMBL/GenBank/DDBJ databases">
        <title>Draft genome sequence of Desulfoplanes formicivorans strain Pf12B.</title>
        <authorList>
            <person name="Watanabe M."/>
            <person name="Kojima H."/>
            <person name="Fukui M."/>
        </authorList>
    </citation>
    <scope>NUCLEOTIDE SEQUENCE [LARGE SCALE GENOMIC DNA]</scope>
    <source>
        <strain evidence="4">Pf12B</strain>
    </source>
</reference>
<organism evidence="3 4">
    <name type="scientific">Desulfoplanes formicivorans</name>
    <dbReference type="NCBI Taxonomy" id="1592317"/>
    <lineage>
        <taxon>Bacteria</taxon>
        <taxon>Pseudomonadati</taxon>
        <taxon>Thermodesulfobacteriota</taxon>
        <taxon>Desulfovibrionia</taxon>
        <taxon>Desulfovibrionales</taxon>
        <taxon>Desulfoplanaceae</taxon>
        <taxon>Desulfoplanes</taxon>
    </lineage>
</organism>
<comment type="caution">
    <text evidence="3">The sequence shown here is derived from an EMBL/GenBank/DDBJ whole genome shotgun (WGS) entry which is preliminary data.</text>
</comment>
<proteinExistence type="predicted"/>
<dbReference type="RefSeq" id="WP_069858074.1">
    <property type="nucleotide sequence ID" value="NZ_BDFE01000015.1"/>
</dbReference>
<dbReference type="Gene3D" id="3.40.50.1970">
    <property type="match status" value="1"/>
</dbReference>
<dbReference type="AlphaFoldDB" id="A0A194AGP4"/>
<dbReference type="Pfam" id="PF00731">
    <property type="entry name" value="AIRC"/>
    <property type="match status" value="1"/>
</dbReference>
<dbReference type="InterPro" id="IPR000031">
    <property type="entry name" value="PurE_dom"/>
</dbReference>
<keyword evidence="1" id="KW-1133">Transmembrane helix</keyword>
<dbReference type="SMART" id="SM01001">
    <property type="entry name" value="AIRC"/>
    <property type="match status" value="1"/>
</dbReference>
<dbReference type="NCBIfam" id="NF033503">
    <property type="entry name" value="LarB"/>
    <property type="match status" value="1"/>
</dbReference>
<feature type="transmembrane region" description="Helical" evidence="1">
    <location>
        <begin position="205"/>
        <end position="227"/>
    </location>
</feature>
<feature type="transmembrane region" description="Helical" evidence="1">
    <location>
        <begin position="172"/>
        <end position="193"/>
    </location>
</feature>
<protein>
    <submittedName>
        <fullName evidence="3">1-(5-phosphoribosyl)-5-amino-4-imidazole-carboxylate carboxylase</fullName>
    </submittedName>
</protein>
<evidence type="ECO:0000259" key="2">
    <source>
        <dbReference type="SMART" id="SM01001"/>
    </source>
</evidence>
<evidence type="ECO:0000256" key="1">
    <source>
        <dbReference type="SAM" id="Phobius"/>
    </source>
</evidence>
<dbReference type="PANTHER" id="PTHR43064:SF1">
    <property type="entry name" value="SLL1489 PROTEIN"/>
    <property type="match status" value="1"/>
</dbReference>
<dbReference type="STRING" id="1592317.DPF_1208"/>
<dbReference type="PANTHER" id="PTHR43064">
    <property type="entry name" value="PHOSPHORIBOSYLAMINOIMIDAZOLE CARBOXYLASE-RELATED"/>
    <property type="match status" value="1"/>
</dbReference>
<sequence>MNDQQELRELLQQIRDGRMNVEQGMQVLRNQMVQDLGHTKIDLHRELRNGFPEVIYAEGKTPRQVGEIFGHMRAHGNVLATRVTSKTAEHVLSLFPDACYDPLGRTLTHVHEEPSPGRGKTVIVTAGTSDLGVAHEARTTCRMLGIPATIVSDVGVAGIHRLFDQMEHLRQATVLIVIAGMEGALASVIGGLVDKPIIAVPTSVGYGAHFAGLAALLGMLASCASGISVVNIDNGFGAACAACRITRLLGQKDHAD</sequence>
<dbReference type="Proteomes" id="UP000095200">
    <property type="component" value="Unassembled WGS sequence"/>
</dbReference>
<keyword evidence="1" id="KW-0812">Transmembrane</keyword>